<dbReference type="RefSeq" id="WP_346105004.1">
    <property type="nucleotide sequence ID" value="NZ_BAAAOD010000041.1"/>
</dbReference>
<name>A0ABU9AKC1_PSEA5</name>
<evidence type="ECO:0000313" key="3">
    <source>
        <dbReference type="Proteomes" id="UP001367513"/>
    </source>
</evidence>
<protein>
    <submittedName>
        <fullName evidence="2">Uncharacterized protein</fullName>
    </submittedName>
</protein>
<keyword evidence="3" id="KW-1185">Reference proteome</keyword>
<dbReference type="Proteomes" id="UP001367513">
    <property type="component" value="Unassembled WGS sequence"/>
</dbReference>
<gene>
    <name evidence="2" type="ORF">WG925_24415</name>
</gene>
<feature type="region of interest" description="Disordered" evidence="1">
    <location>
        <begin position="25"/>
        <end position="46"/>
    </location>
</feature>
<reference evidence="2 3" key="1">
    <citation type="submission" date="2024-03" db="EMBL/GenBank/DDBJ databases">
        <title>Draft genome sequence of Pseudonocardia carboxydivorans JCM 14827.</title>
        <authorList>
            <person name="Duangmal K."/>
        </authorList>
    </citation>
    <scope>NUCLEOTIDE SEQUENCE [LARGE SCALE GENOMIC DNA]</scope>
    <source>
        <strain evidence="2 3">JCM 14827</strain>
    </source>
</reference>
<comment type="caution">
    <text evidence="2">The sequence shown here is derived from an EMBL/GenBank/DDBJ whole genome shotgun (WGS) entry which is preliminary data.</text>
</comment>
<sequence>MERSSDVIAPAEDNAEFGIELRASDMTSAVPPEPSVPEVVADAGRRRPDVLLRGDLRDR</sequence>
<accession>A0ABU9AKC1</accession>
<proteinExistence type="predicted"/>
<organism evidence="2 3">
    <name type="scientific">Pseudonocardia alni subsp. carboxydivorans</name>
    <dbReference type="NCBI Taxonomy" id="415010"/>
    <lineage>
        <taxon>Bacteria</taxon>
        <taxon>Bacillati</taxon>
        <taxon>Actinomycetota</taxon>
        <taxon>Actinomycetes</taxon>
        <taxon>Pseudonocardiales</taxon>
        <taxon>Pseudonocardiaceae</taxon>
        <taxon>Pseudonocardia</taxon>
    </lineage>
</organism>
<evidence type="ECO:0000256" key="1">
    <source>
        <dbReference type="SAM" id="MobiDB-lite"/>
    </source>
</evidence>
<dbReference type="EMBL" id="JBBPIX010000018">
    <property type="protein sequence ID" value="MEK6466897.1"/>
    <property type="molecule type" value="Genomic_DNA"/>
</dbReference>
<evidence type="ECO:0000313" key="2">
    <source>
        <dbReference type="EMBL" id="MEK6466897.1"/>
    </source>
</evidence>